<evidence type="ECO:0000256" key="1">
    <source>
        <dbReference type="ARBA" id="ARBA00038349"/>
    </source>
</evidence>
<dbReference type="Proteomes" id="UP000272942">
    <property type="component" value="Unassembled WGS sequence"/>
</dbReference>
<keyword evidence="4" id="KW-1185">Reference proteome</keyword>
<dbReference type="InterPro" id="IPR011009">
    <property type="entry name" value="Kinase-like_dom_sf"/>
</dbReference>
<dbReference type="CDD" id="cd14011">
    <property type="entry name" value="PK_SCY1_like"/>
    <property type="match status" value="1"/>
</dbReference>
<dbReference type="OrthoDB" id="79687at2759"/>
<reference evidence="5" key="1">
    <citation type="submission" date="2016-06" db="UniProtKB">
        <authorList>
            <consortium name="WormBaseParasite"/>
        </authorList>
    </citation>
    <scope>IDENTIFICATION</scope>
</reference>
<reference evidence="3 4" key="2">
    <citation type="submission" date="2018-11" db="EMBL/GenBank/DDBJ databases">
        <authorList>
            <consortium name="Pathogen Informatics"/>
        </authorList>
    </citation>
    <scope>NUCLEOTIDE SEQUENCE [LARGE SCALE GENOMIC DNA]</scope>
    <source>
        <strain evidence="3 4">Egypt</strain>
    </source>
</reference>
<dbReference type="GO" id="GO:0005524">
    <property type="term" value="F:ATP binding"/>
    <property type="evidence" value="ECO:0007669"/>
    <property type="project" value="InterPro"/>
</dbReference>
<dbReference type="Gene3D" id="1.10.510.10">
    <property type="entry name" value="Transferase(Phosphotransferase) domain 1"/>
    <property type="match status" value="1"/>
</dbReference>
<dbReference type="WBParaSite" id="ECPE_0001328201-mRNA-1">
    <property type="protein sequence ID" value="ECPE_0001328201-mRNA-1"/>
    <property type="gene ID" value="ECPE_0001328201"/>
</dbReference>
<comment type="similarity">
    <text evidence="1">Belongs to the protein kinase superfamily.</text>
</comment>
<evidence type="ECO:0000313" key="5">
    <source>
        <dbReference type="WBParaSite" id="ECPE_0001328201-mRNA-1"/>
    </source>
</evidence>
<dbReference type="SUPFAM" id="SSF56112">
    <property type="entry name" value="Protein kinase-like (PK-like)"/>
    <property type="match status" value="1"/>
</dbReference>
<dbReference type="InterPro" id="IPR051177">
    <property type="entry name" value="CIK-Related_Protein"/>
</dbReference>
<dbReference type="AlphaFoldDB" id="A0A183B208"/>
<proteinExistence type="inferred from homology"/>
<dbReference type="InterPro" id="IPR000719">
    <property type="entry name" value="Prot_kinase_dom"/>
</dbReference>
<evidence type="ECO:0000313" key="4">
    <source>
        <dbReference type="Proteomes" id="UP000272942"/>
    </source>
</evidence>
<evidence type="ECO:0000259" key="2">
    <source>
        <dbReference type="PROSITE" id="PS50011"/>
    </source>
</evidence>
<name>A0A183B208_9TREM</name>
<protein>
    <submittedName>
        <fullName evidence="5">Protein kinase domain-containing protein</fullName>
    </submittedName>
</protein>
<gene>
    <name evidence="3" type="ORF">ECPE_LOCUS13243</name>
</gene>
<dbReference type="EMBL" id="UZAN01054636">
    <property type="protein sequence ID" value="VDP90515.1"/>
    <property type="molecule type" value="Genomic_DNA"/>
</dbReference>
<accession>A0A183B208</accession>
<evidence type="ECO:0000313" key="3">
    <source>
        <dbReference type="EMBL" id="VDP90515.1"/>
    </source>
</evidence>
<dbReference type="PANTHER" id="PTHR12984">
    <property type="entry name" value="SCY1-RELATED S/T PROTEIN KINASE-LIKE"/>
    <property type="match status" value="1"/>
</dbReference>
<feature type="domain" description="Protein kinase" evidence="2">
    <location>
        <begin position="1"/>
        <end position="275"/>
    </location>
</feature>
<dbReference type="Gene3D" id="3.30.200.20">
    <property type="entry name" value="Phosphorylase Kinase, domain 1"/>
    <property type="match status" value="1"/>
</dbReference>
<dbReference type="GO" id="GO:0004672">
    <property type="term" value="F:protein kinase activity"/>
    <property type="evidence" value="ECO:0007669"/>
    <property type="project" value="InterPro"/>
</dbReference>
<dbReference type="PANTHER" id="PTHR12984:SF6">
    <property type="entry name" value="SCY1-LIKE PROTEIN 2"/>
    <property type="match status" value="1"/>
</dbReference>
<dbReference type="PROSITE" id="PS50011">
    <property type="entry name" value="PROTEIN_KINASE_DOM"/>
    <property type="match status" value="1"/>
</dbReference>
<organism evidence="5">
    <name type="scientific">Echinostoma caproni</name>
    <dbReference type="NCBI Taxonomy" id="27848"/>
    <lineage>
        <taxon>Eukaryota</taxon>
        <taxon>Metazoa</taxon>
        <taxon>Spiralia</taxon>
        <taxon>Lophotrochozoa</taxon>
        <taxon>Platyhelminthes</taxon>
        <taxon>Trematoda</taxon>
        <taxon>Digenea</taxon>
        <taxon>Plagiorchiida</taxon>
        <taxon>Echinostomata</taxon>
        <taxon>Echinostomatoidea</taxon>
        <taxon>Echinostomatidae</taxon>
        <taxon>Echinostoma</taxon>
    </lineage>
</organism>
<sequence>MLWKLYAAKKRSTQQEATVWALEKKTLESYPKSQRETVLDAMKHGVATMTRIKHPKILSVVQPLEESRDSLAFASEPLFTSLKTALSPSCSSTNGNFEALRDFTLTDIEIKYGLIQASALNVIHVIAPYSVRITITPFLLQLTEALHFLHSDCHRLHLNLIPESVVINKYGLWKLAGFEFSKVLDESCNGTNNPSMDSVITVPIWQGALMPACQPALHGCSPEAILQGQVSRASDMFAFGLLICSLYNKGQPLLDTGNDYSAYRRGIKDVSLYFI</sequence>